<keyword evidence="3" id="KW-0863">Zinc-finger</keyword>
<gene>
    <name evidence="9" type="ordered locus">At2g05090</name>
</gene>
<keyword evidence="4" id="KW-0862">Zinc</keyword>
<sequence length="521" mass="58403">MQVTLRKHYIGKFHRSLKVGDWKIIDNFNLSPSTGKYKISSLSYPMGFKHNTEVSKCDSVSDSVFLDLADFEGIKTESYDENVLIDILGQVVSVGKVDEIVAQNKPNKKLEFQIRDVSNELLSCTLWGVFAEKVFSALKSVKHDQKTVVLIRYAKINNFKSEISITSAFDVSDVIIHPVHVPEVDLFVKSLPSDGLALTIQDSYVNRDIIKTKSVDFFDYPAKTIVDLLNGRDVGQWRILGSIFAIDTDWGWFYFGCPKCNRKIELVKESTSTVKRIQAPTKPKFWCDKYQESITNVEARYKLHIRVMDQTGEIKLMVFENNATNLIRKSSEELLDGQYEEIEDPTIKPDVITNLCGKTFHFLVSVEKANIYGGKDIHKVTKVHLGIDITKEESGLLENTQDDPLTIGSEEQGPLMLTNSCENFSDATNNELSTPSSKCGSADLIDIVDQSSTSKKLCSRVNLENGDDEIGTNVIIENADELKIIKDDAGSLLTAGVVDEIDPLASKTKGLTKVKTKRYKE</sequence>
<keyword evidence="5" id="KW-0238">DNA-binding</keyword>
<dbReference type="SUPFAM" id="SSF50249">
    <property type="entry name" value="Nucleic acid-binding proteins"/>
    <property type="match status" value="3"/>
</dbReference>
<evidence type="ECO:0000256" key="5">
    <source>
        <dbReference type="ARBA" id="ARBA00023125"/>
    </source>
</evidence>
<accession>Q8S8A3</accession>
<dbReference type="InterPro" id="IPR047192">
    <property type="entry name" value="Euk_RPA1_DBD_C"/>
</dbReference>
<dbReference type="InterPro" id="IPR012340">
    <property type="entry name" value="NA-bd_OB-fold"/>
</dbReference>
<protein>
    <submittedName>
        <fullName evidence="9">Putative replication protein A1</fullName>
    </submittedName>
</protein>
<evidence type="ECO:0000256" key="2">
    <source>
        <dbReference type="ARBA" id="ARBA00022723"/>
    </source>
</evidence>
<reference key="1">
    <citation type="journal article" date="1999" name="Nature">
        <title>Sequence and analysis of chromosome 2 of the plant Arabidopsis thaliana.</title>
        <authorList>
            <person name="Lin X."/>
            <person name="Kaul S."/>
            <person name="Rounsley S."/>
            <person name="Shea T.P."/>
            <person name="Benito M.I."/>
            <person name="Town C.D."/>
            <person name="Fujii C.Y."/>
            <person name="Mason T."/>
            <person name="Bowman C.L."/>
            <person name="Barnstead M."/>
            <person name="Feldblyum T.V."/>
            <person name="Buell C.R."/>
            <person name="Ketchum K.A."/>
            <person name="Lee J."/>
            <person name="Ronning C.M."/>
            <person name="Koo H.L."/>
            <person name="Moffat K.S."/>
            <person name="Cronin L.A."/>
            <person name="Shen M."/>
            <person name="Pai G."/>
            <person name="Van Aken S."/>
            <person name="Umayam L."/>
            <person name="Tallon L.J."/>
            <person name="Gill J.E."/>
            <person name="Adams M.D."/>
            <person name="Carrera A.J."/>
            <person name="Creasy T.H."/>
            <person name="Goodman H.M."/>
            <person name="Somerville C.R."/>
            <person name="Copenhaver G.P."/>
            <person name="Preuss D."/>
            <person name="Nierman W.C."/>
            <person name="White O."/>
            <person name="Eisen J.A."/>
            <person name="Salzberg S.L."/>
            <person name="Fraser C.M."/>
            <person name="Venter J.C."/>
        </authorList>
    </citation>
    <scope>NUCLEOTIDE SEQUENCE [LARGE SCALE GENOMIC DNA]</scope>
    <source>
        <strain>cv. Columbia</strain>
    </source>
</reference>
<dbReference type="EMBL" id="AC007211">
    <property type="protein sequence ID" value="AAM15454.1"/>
    <property type="molecule type" value="Genomic_DNA"/>
</dbReference>
<evidence type="ECO:0000256" key="3">
    <source>
        <dbReference type="ARBA" id="ARBA00022771"/>
    </source>
</evidence>
<evidence type="ECO:0000259" key="8">
    <source>
        <dbReference type="Pfam" id="PF16900"/>
    </source>
</evidence>
<dbReference type="GO" id="GO:0003677">
    <property type="term" value="F:DNA binding"/>
    <property type="evidence" value="ECO:0007669"/>
    <property type="project" value="UniProtKB-KW"/>
</dbReference>
<feature type="domain" description="Replication protein A OB" evidence="8">
    <location>
        <begin position="77"/>
        <end position="161"/>
    </location>
</feature>
<dbReference type="AlphaFoldDB" id="Q8S8A3"/>
<dbReference type="PANTHER" id="PTHR47165">
    <property type="entry name" value="OS03G0429900 PROTEIN"/>
    <property type="match status" value="1"/>
</dbReference>
<feature type="domain" description="Replication factor A C-terminal" evidence="7">
    <location>
        <begin position="241"/>
        <end position="384"/>
    </location>
</feature>
<comment type="similarity">
    <text evidence="1">Belongs to the replication factor A protein 1 family.</text>
</comment>
<evidence type="ECO:0000313" key="9">
    <source>
        <dbReference type="EMBL" id="AAM15454.1"/>
    </source>
</evidence>
<dbReference type="InterPro" id="IPR003871">
    <property type="entry name" value="RFA1B/D_OB_1st"/>
</dbReference>
<reference evidence="9" key="4">
    <citation type="submission" date="2002-02" db="EMBL/GenBank/DDBJ databases">
        <authorList>
            <person name="Town C.D."/>
            <person name="Kaul S."/>
        </authorList>
    </citation>
    <scope>NUCLEOTIDE SEQUENCE</scope>
</reference>
<evidence type="ECO:0000256" key="4">
    <source>
        <dbReference type="ARBA" id="ARBA00022833"/>
    </source>
</evidence>
<proteinExistence type="inferred from homology"/>
<dbReference type="CDD" id="cd04480">
    <property type="entry name" value="RPA1_DBD_A_like"/>
    <property type="match status" value="1"/>
</dbReference>
<dbReference type="Pfam" id="PF08646">
    <property type="entry name" value="Rep_fac-A_C"/>
    <property type="match status" value="1"/>
</dbReference>
<feature type="domain" description="Replication protein A 70 kDa DNA-binding subunit B/D first OB fold" evidence="6">
    <location>
        <begin position="1"/>
        <end position="57"/>
    </location>
</feature>
<reference evidence="9" key="3">
    <citation type="submission" date="2000-03" db="EMBL/GenBank/DDBJ databases">
        <authorList>
            <person name="Lin X."/>
        </authorList>
    </citation>
    <scope>NUCLEOTIDE SEQUENCE</scope>
</reference>
<dbReference type="InterPro" id="IPR031657">
    <property type="entry name" value="REPA_OB_2"/>
</dbReference>
<evidence type="ECO:0000259" key="6">
    <source>
        <dbReference type="Pfam" id="PF02721"/>
    </source>
</evidence>
<dbReference type="Pfam" id="PF16900">
    <property type="entry name" value="REPA_OB_2"/>
    <property type="match status" value="1"/>
</dbReference>
<dbReference type="GO" id="GO:0008270">
    <property type="term" value="F:zinc ion binding"/>
    <property type="evidence" value="ECO:0007669"/>
    <property type="project" value="UniProtKB-KW"/>
</dbReference>
<keyword evidence="2" id="KW-0479">Metal-binding</keyword>
<dbReference type="Pfam" id="PF02721">
    <property type="entry name" value="DUF223"/>
    <property type="match status" value="1"/>
</dbReference>
<dbReference type="ExpressionAtlas" id="Q8S8A3">
    <property type="expression patterns" value="baseline and differential"/>
</dbReference>
<name>Q8S8A3_ARATH</name>
<dbReference type="InterPro" id="IPR013955">
    <property type="entry name" value="Rep_factor-A_C"/>
</dbReference>
<evidence type="ECO:0000256" key="1">
    <source>
        <dbReference type="ARBA" id="ARBA00005690"/>
    </source>
</evidence>
<dbReference type="Gene3D" id="2.40.50.140">
    <property type="entry name" value="Nucleic acid-binding proteins"/>
    <property type="match status" value="3"/>
</dbReference>
<dbReference type="CDD" id="cd04476">
    <property type="entry name" value="RPA1_DBD_C"/>
    <property type="match status" value="1"/>
</dbReference>
<dbReference type="CDD" id="cd04481">
    <property type="entry name" value="RPA1_DBD_B_like"/>
    <property type="match status" value="1"/>
</dbReference>
<dbReference type="PANTHER" id="PTHR47165:SF4">
    <property type="entry name" value="OS03G0429900 PROTEIN"/>
    <property type="match status" value="1"/>
</dbReference>
<dbReference type="PIR" id="A84465">
    <property type="entry name" value="A84465"/>
</dbReference>
<evidence type="ECO:0000259" key="7">
    <source>
        <dbReference type="Pfam" id="PF08646"/>
    </source>
</evidence>
<organism evidence="9">
    <name type="scientific">Arabidopsis thaliana</name>
    <name type="common">Mouse-ear cress</name>
    <dbReference type="NCBI Taxonomy" id="3702"/>
    <lineage>
        <taxon>Eukaryota</taxon>
        <taxon>Viridiplantae</taxon>
        <taxon>Streptophyta</taxon>
        <taxon>Embryophyta</taxon>
        <taxon>Tracheophyta</taxon>
        <taxon>Spermatophyta</taxon>
        <taxon>Magnoliopsida</taxon>
        <taxon>eudicotyledons</taxon>
        <taxon>Gunneridae</taxon>
        <taxon>Pentapetalae</taxon>
        <taxon>rosids</taxon>
        <taxon>malvids</taxon>
        <taxon>Brassicales</taxon>
        <taxon>Brassicaceae</taxon>
        <taxon>Camelineae</taxon>
        <taxon>Arabidopsis</taxon>
    </lineage>
</organism>
<reference evidence="9" key="2">
    <citation type="submission" date="1999-04" db="EMBL/GenBank/DDBJ databases">
        <title>Arabidopsis thaliana chromosome 2 BAC F1O13 genomic sequence.</title>
        <authorList>
            <person name="Town C.D."/>
            <person name="Haas B.J."/>
            <person name="Wu D."/>
            <person name="Maiti R."/>
            <person name="Hannick L.I."/>
            <person name="Chan A.P."/>
            <person name="Tallon L.J."/>
            <person name="Rooney T."/>
            <person name="Utterback T.R."/>
            <person name="VanAken S.E."/>
            <person name="Feldblyum T.V."/>
            <person name="White O."/>
            <person name="Fraser C.M."/>
        </authorList>
    </citation>
    <scope>NUCLEOTIDE SEQUENCE</scope>
</reference>